<organism evidence="2 3">
    <name type="scientific">Bradyrhizobium hipponense</name>
    <dbReference type="NCBI Taxonomy" id="2605638"/>
    <lineage>
        <taxon>Bacteria</taxon>
        <taxon>Pseudomonadati</taxon>
        <taxon>Pseudomonadota</taxon>
        <taxon>Alphaproteobacteria</taxon>
        <taxon>Hyphomicrobiales</taxon>
        <taxon>Nitrobacteraceae</taxon>
        <taxon>Bradyrhizobium</taxon>
    </lineage>
</organism>
<dbReference type="InterPro" id="IPR025309">
    <property type="entry name" value="KTSC_dom"/>
</dbReference>
<accession>A0A5S4YUH6</accession>
<name>A0A5S4YUH6_9BRAD</name>
<dbReference type="EMBL" id="VSTH01000014">
    <property type="protein sequence ID" value="TYO68026.1"/>
    <property type="molecule type" value="Genomic_DNA"/>
</dbReference>
<dbReference type="Proteomes" id="UP000324797">
    <property type="component" value="Unassembled WGS sequence"/>
</dbReference>
<sequence>MIKEFAYESSRRELLITFSSGKRYVYDNVPPEVVEAFKTSGSKPPFFDREIRERFPHREFDEQFLVAANGT</sequence>
<dbReference type="AlphaFoldDB" id="A0A5S4YUH6"/>
<comment type="caution">
    <text evidence="2">The sequence shown here is derived from an EMBL/GenBank/DDBJ whole genome shotgun (WGS) entry which is preliminary data.</text>
</comment>
<evidence type="ECO:0000313" key="3">
    <source>
        <dbReference type="Proteomes" id="UP000324797"/>
    </source>
</evidence>
<keyword evidence="3" id="KW-1185">Reference proteome</keyword>
<proteinExistence type="predicted"/>
<evidence type="ECO:0000313" key="2">
    <source>
        <dbReference type="EMBL" id="TYO68026.1"/>
    </source>
</evidence>
<protein>
    <submittedName>
        <fullName evidence="2">KTSC domain-containing protein</fullName>
    </submittedName>
</protein>
<reference evidence="2 3" key="1">
    <citation type="submission" date="2019-08" db="EMBL/GenBank/DDBJ databases">
        <title>Bradyrhizobium hipponensis sp. nov., a rhizobium isolated from a Lupinus angustifolius root nodule in Tunisia.</title>
        <authorList>
            <person name="Off K."/>
            <person name="Rejili M."/>
            <person name="Mars M."/>
            <person name="Brachmann A."/>
            <person name="Marin M."/>
        </authorList>
    </citation>
    <scope>NUCLEOTIDE SEQUENCE [LARGE SCALE GENOMIC DNA]</scope>
    <source>
        <strain evidence="3">aSej3</strain>
    </source>
</reference>
<evidence type="ECO:0000259" key="1">
    <source>
        <dbReference type="Pfam" id="PF13619"/>
    </source>
</evidence>
<gene>
    <name evidence="2" type="ORF">FXV83_02915</name>
</gene>
<dbReference type="Pfam" id="PF13619">
    <property type="entry name" value="KTSC"/>
    <property type="match status" value="1"/>
</dbReference>
<feature type="domain" description="KTSC" evidence="1">
    <location>
        <begin position="1"/>
        <end position="55"/>
    </location>
</feature>